<dbReference type="InterPro" id="IPR017853">
    <property type="entry name" value="GH"/>
</dbReference>
<dbReference type="Proteomes" id="UP000799536">
    <property type="component" value="Unassembled WGS sequence"/>
</dbReference>
<evidence type="ECO:0000256" key="5">
    <source>
        <dbReference type="ARBA" id="ARBA00023180"/>
    </source>
</evidence>
<protein>
    <recommendedName>
        <fullName evidence="7">Beta-hexosaminidase</fullName>
        <ecNumber evidence="7">3.2.1.52</ecNumber>
    </recommendedName>
</protein>
<evidence type="ECO:0000259" key="11">
    <source>
        <dbReference type="Pfam" id="PF14845"/>
    </source>
</evidence>
<evidence type="ECO:0000256" key="1">
    <source>
        <dbReference type="ARBA" id="ARBA00001231"/>
    </source>
</evidence>
<feature type="active site" description="Proton donor" evidence="8">
    <location>
        <position position="362"/>
    </location>
</feature>
<evidence type="ECO:0000256" key="6">
    <source>
        <dbReference type="ARBA" id="ARBA00023295"/>
    </source>
</evidence>
<evidence type="ECO:0000259" key="10">
    <source>
        <dbReference type="Pfam" id="PF00728"/>
    </source>
</evidence>
<keyword evidence="4 7" id="KW-0378">Hydrolase</keyword>
<dbReference type="AlphaFoldDB" id="A0A9P4JMA9"/>
<dbReference type="GO" id="GO:0016020">
    <property type="term" value="C:membrane"/>
    <property type="evidence" value="ECO:0007669"/>
    <property type="project" value="TreeGrafter"/>
</dbReference>
<dbReference type="EC" id="3.2.1.52" evidence="7"/>
<dbReference type="PRINTS" id="PR00738">
    <property type="entry name" value="GLHYDRLASE20"/>
</dbReference>
<dbReference type="InterPro" id="IPR015883">
    <property type="entry name" value="Glyco_hydro_20_cat"/>
</dbReference>
<dbReference type="PANTHER" id="PTHR22600">
    <property type="entry name" value="BETA-HEXOSAMINIDASE"/>
    <property type="match status" value="1"/>
</dbReference>
<evidence type="ECO:0000313" key="13">
    <source>
        <dbReference type="Proteomes" id="UP000799536"/>
    </source>
</evidence>
<feature type="signal peptide" evidence="9">
    <location>
        <begin position="1"/>
        <end position="18"/>
    </location>
</feature>
<feature type="domain" description="Glycoside hydrolase family 20 catalytic" evidence="10">
    <location>
        <begin position="200"/>
        <end position="535"/>
    </location>
</feature>
<gene>
    <name evidence="12" type="ORF">GQ43DRAFT_414460</name>
</gene>
<dbReference type="Gene3D" id="3.30.379.10">
    <property type="entry name" value="Chitobiase/beta-hexosaminidase domain 2-like"/>
    <property type="match status" value="1"/>
</dbReference>
<evidence type="ECO:0000256" key="3">
    <source>
        <dbReference type="ARBA" id="ARBA00022729"/>
    </source>
</evidence>
<dbReference type="InterPro" id="IPR029019">
    <property type="entry name" value="HEX_eukaryotic_N"/>
</dbReference>
<dbReference type="PIRSF" id="PIRSF001093">
    <property type="entry name" value="B-hxosamndse_ab_euk"/>
    <property type="match status" value="1"/>
</dbReference>
<dbReference type="SUPFAM" id="SSF51445">
    <property type="entry name" value="(Trans)glycosidases"/>
    <property type="match status" value="1"/>
</dbReference>
<keyword evidence="5" id="KW-0325">Glycoprotein</keyword>
<dbReference type="PANTHER" id="PTHR22600:SF58">
    <property type="entry name" value="BETA-HEXOSAMINIDASE"/>
    <property type="match status" value="1"/>
</dbReference>
<dbReference type="Pfam" id="PF00728">
    <property type="entry name" value="Glyco_hydro_20"/>
    <property type="match status" value="1"/>
</dbReference>
<comment type="similarity">
    <text evidence="2 7">Belongs to the glycosyl hydrolase 20 family.</text>
</comment>
<dbReference type="OrthoDB" id="428480at2759"/>
<evidence type="ECO:0000313" key="12">
    <source>
        <dbReference type="EMBL" id="KAF2202036.1"/>
    </source>
</evidence>
<feature type="chain" id="PRO_5040169661" description="Beta-hexosaminidase" evidence="9">
    <location>
        <begin position="19"/>
        <end position="586"/>
    </location>
</feature>
<organism evidence="12 13">
    <name type="scientific">Delitschia confertaspora ATCC 74209</name>
    <dbReference type="NCBI Taxonomy" id="1513339"/>
    <lineage>
        <taxon>Eukaryota</taxon>
        <taxon>Fungi</taxon>
        <taxon>Dikarya</taxon>
        <taxon>Ascomycota</taxon>
        <taxon>Pezizomycotina</taxon>
        <taxon>Dothideomycetes</taxon>
        <taxon>Pleosporomycetidae</taxon>
        <taxon>Pleosporales</taxon>
        <taxon>Delitschiaceae</taxon>
        <taxon>Delitschia</taxon>
    </lineage>
</organism>
<evidence type="ECO:0000256" key="4">
    <source>
        <dbReference type="ARBA" id="ARBA00022801"/>
    </source>
</evidence>
<dbReference type="EMBL" id="ML993951">
    <property type="protein sequence ID" value="KAF2202036.1"/>
    <property type="molecule type" value="Genomic_DNA"/>
</dbReference>
<accession>A0A9P4JMA9</accession>
<comment type="catalytic activity">
    <reaction evidence="1 7">
        <text>Hydrolysis of terminal non-reducing N-acetyl-D-hexosamine residues in N-acetyl-beta-D-hexosaminides.</text>
        <dbReference type="EC" id="3.2.1.52"/>
    </reaction>
</comment>
<dbReference type="Gene3D" id="3.20.20.80">
    <property type="entry name" value="Glycosidases"/>
    <property type="match status" value="1"/>
</dbReference>
<dbReference type="InterPro" id="IPR029018">
    <property type="entry name" value="Hex-like_dom2"/>
</dbReference>
<keyword evidence="13" id="KW-1185">Reference proteome</keyword>
<dbReference type="GO" id="GO:0016231">
    <property type="term" value="F:beta-N-acetylglucosaminidase activity"/>
    <property type="evidence" value="ECO:0007669"/>
    <property type="project" value="TreeGrafter"/>
</dbReference>
<keyword evidence="3 9" id="KW-0732">Signal</keyword>
<dbReference type="SUPFAM" id="SSF55545">
    <property type="entry name" value="beta-N-acetylhexosaminidase-like domain"/>
    <property type="match status" value="1"/>
</dbReference>
<evidence type="ECO:0000256" key="9">
    <source>
        <dbReference type="SAM" id="SignalP"/>
    </source>
</evidence>
<evidence type="ECO:0000256" key="8">
    <source>
        <dbReference type="PIRSR" id="PIRSR001093-1"/>
    </source>
</evidence>
<name>A0A9P4JMA9_9PLEO</name>
<comment type="caution">
    <text evidence="12">The sequence shown here is derived from an EMBL/GenBank/DDBJ whole genome shotgun (WGS) entry which is preliminary data.</text>
</comment>
<feature type="domain" description="Beta-hexosaminidase eukaryotic type N-terminal" evidence="11">
    <location>
        <begin position="19"/>
        <end position="175"/>
    </location>
</feature>
<keyword evidence="6 7" id="KW-0326">Glycosidase</keyword>
<reference evidence="12" key="1">
    <citation type="journal article" date="2020" name="Stud. Mycol.">
        <title>101 Dothideomycetes genomes: a test case for predicting lifestyles and emergence of pathogens.</title>
        <authorList>
            <person name="Haridas S."/>
            <person name="Albert R."/>
            <person name="Binder M."/>
            <person name="Bloem J."/>
            <person name="Labutti K."/>
            <person name="Salamov A."/>
            <person name="Andreopoulos B."/>
            <person name="Baker S."/>
            <person name="Barry K."/>
            <person name="Bills G."/>
            <person name="Bluhm B."/>
            <person name="Cannon C."/>
            <person name="Castanera R."/>
            <person name="Culley D."/>
            <person name="Daum C."/>
            <person name="Ezra D."/>
            <person name="Gonzalez J."/>
            <person name="Henrissat B."/>
            <person name="Kuo A."/>
            <person name="Liang C."/>
            <person name="Lipzen A."/>
            <person name="Lutzoni F."/>
            <person name="Magnuson J."/>
            <person name="Mondo S."/>
            <person name="Nolan M."/>
            <person name="Ohm R."/>
            <person name="Pangilinan J."/>
            <person name="Park H.-J."/>
            <person name="Ramirez L."/>
            <person name="Alfaro M."/>
            <person name="Sun H."/>
            <person name="Tritt A."/>
            <person name="Yoshinaga Y."/>
            <person name="Zwiers L.-H."/>
            <person name="Turgeon B."/>
            <person name="Goodwin S."/>
            <person name="Spatafora J."/>
            <person name="Crous P."/>
            <person name="Grigoriev I."/>
        </authorList>
    </citation>
    <scope>NUCLEOTIDE SEQUENCE</scope>
    <source>
        <strain evidence="12">ATCC 74209</strain>
    </source>
</reference>
<evidence type="ECO:0000256" key="2">
    <source>
        <dbReference type="ARBA" id="ARBA00006285"/>
    </source>
</evidence>
<proteinExistence type="inferred from homology"/>
<evidence type="ECO:0000256" key="7">
    <source>
        <dbReference type="PIRNR" id="PIRNR001093"/>
    </source>
</evidence>
<dbReference type="GO" id="GO:0005975">
    <property type="term" value="P:carbohydrate metabolic process"/>
    <property type="evidence" value="ECO:0007669"/>
    <property type="project" value="InterPro"/>
</dbReference>
<dbReference type="Pfam" id="PF14845">
    <property type="entry name" value="Glycohydro_20b2"/>
    <property type="match status" value="1"/>
</dbReference>
<dbReference type="CDD" id="cd06562">
    <property type="entry name" value="GH20_HexA_HexB-like"/>
    <property type="match status" value="1"/>
</dbReference>
<sequence length="586" mass="66614">MKSLYGAAFFFFPQFISAIWPIPVSYIHGDKELWIREDVQIYYDLGTDSDSDVQDWVVFQSDDSNRVDDKTSPLTPKRMLDSNIHRALRTILDSDYSPWKFHERGWTDPSPSDNSTYITTLTLKQLQPNPENFEKALAGEVDESYTLRVSEEGAAMIEANSTIGLIRALTTFTQLFYQNPEQKDAYTQLAPVNIFDTPKFPHRGINIDVARQVIPLHLICHQIDAMAYNKMNRLHLHVTDSQSWPLEIPALPELAEKGAYRPTSTYSPDDFRNIQRYAALQGVEVITEIDMPGHTSSIWHSHPELIAAYNIQPDWDTYAAEPPSGTLKLNSKDVDAFLDTLFSDLMPRVSPYSSYFHTGGDEVNKQAYTLDDTVKSADPVVLQPLMQRFVDRNHDRVREAGLAPVVWEEMLLDWNLTLREDVVVQTWLADESVLKVVEKGHKALVGNYNYWYLDCGKGQWLDLPGSYSPFLDYCAPFHNWRHVYSYDPLTSIPLESQHLVLGGEVHIWGEQTDAVNLDRMLWPRAAAAAEVLWSGAKDEQGRNRSQTEASPRLGDMRERLVALGVGAEPLQMPYCTMNGTQCALGF</sequence>
<dbReference type="GO" id="GO:0030203">
    <property type="term" value="P:glycosaminoglycan metabolic process"/>
    <property type="evidence" value="ECO:0007669"/>
    <property type="project" value="TreeGrafter"/>
</dbReference>
<dbReference type="InterPro" id="IPR025705">
    <property type="entry name" value="Beta_hexosaminidase_sua/sub"/>
</dbReference>
<dbReference type="FunFam" id="3.20.20.80:FF:000063">
    <property type="entry name" value="Beta-hexosaminidase"/>
    <property type="match status" value="1"/>
</dbReference>